<dbReference type="InterPro" id="IPR005135">
    <property type="entry name" value="Endo/exonuclease/phosphatase"/>
</dbReference>
<accession>A0A8S3XI34</accession>
<protein>
    <submittedName>
        <fullName evidence="2">(apollo) hypothetical protein</fullName>
    </submittedName>
</protein>
<dbReference type="EMBL" id="CAJQZP010001185">
    <property type="protein sequence ID" value="CAG5027192.1"/>
    <property type="molecule type" value="Genomic_DNA"/>
</dbReference>
<keyword evidence="3" id="KW-1185">Reference proteome</keyword>
<proteinExistence type="predicted"/>
<sequence>MAAFKECLHMAIRQRVTLLLLREPYVGAISHVTCNRRVIQKTTSNRDKPLKSAVIVVDPTYLILENPEHVSENIVGFIVKIGKLVVGIINAYLEKDGNIEDDIRKITRILQDMDTENVILTGDFNARSLWWGSRAENERGLLLSEMIAELDMNVLNQGSDSTFYQY</sequence>
<reference evidence="2" key="1">
    <citation type="submission" date="2021-04" db="EMBL/GenBank/DDBJ databases">
        <authorList>
            <person name="Tunstrom K."/>
        </authorList>
    </citation>
    <scope>NUCLEOTIDE SEQUENCE</scope>
</reference>
<feature type="domain" description="Endonuclease/exonuclease/phosphatase" evidence="1">
    <location>
        <begin position="88"/>
        <end position="163"/>
    </location>
</feature>
<gene>
    <name evidence="2" type="ORF">PAPOLLO_LOCUS18773</name>
</gene>
<dbReference type="GO" id="GO:0003824">
    <property type="term" value="F:catalytic activity"/>
    <property type="evidence" value="ECO:0007669"/>
    <property type="project" value="InterPro"/>
</dbReference>
<organism evidence="2 3">
    <name type="scientific">Parnassius apollo</name>
    <name type="common">Apollo butterfly</name>
    <name type="synonym">Papilio apollo</name>
    <dbReference type="NCBI Taxonomy" id="110799"/>
    <lineage>
        <taxon>Eukaryota</taxon>
        <taxon>Metazoa</taxon>
        <taxon>Ecdysozoa</taxon>
        <taxon>Arthropoda</taxon>
        <taxon>Hexapoda</taxon>
        <taxon>Insecta</taxon>
        <taxon>Pterygota</taxon>
        <taxon>Neoptera</taxon>
        <taxon>Endopterygota</taxon>
        <taxon>Lepidoptera</taxon>
        <taxon>Glossata</taxon>
        <taxon>Ditrysia</taxon>
        <taxon>Papilionoidea</taxon>
        <taxon>Papilionidae</taxon>
        <taxon>Parnassiinae</taxon>
        <taxon>Parnassini</taxon>
        <taxon>Parnassius</taxon>
        <taxon>Parnassius</taxon>
    </lineage>
</organism>
<evidence type="ECO:0000313" key="2">
    <source>
        <dbReference type="EMBL" id="CAG5027192.1"/>
    </source>
</evidence>
<comment type="caution">
    <text evidence="2">The sequence shown here is derived from an EMBL/GenBank/DDBJ whole genome shotgun (WGS) entry which is preliminary data.</text>
</comment>
<dbReference type="Pfam" id="PF14529">
    <property type="entry name" value="Exo_endo_phos_2"/>
    <property type="match status" value="1"/>
</dbReference>
<evidence type="ECO:0000313" key="3">
    <source>
        <dbReference type="Proteomes" id="UP000691718"/>
    </source>
</evidence>
<dbReference type="Proteomes" id="UP000691718">
    <property type="component" value="Unassembled WGS sequence"/>
</dbReference>
<dbReference type="AlphaFoldDB" id="A0A8S3XI34"/>
<dbReference type="OrthoDB" id="6931282at2759"/>
<name>A0A8S3XI34_PARAO</name>
<evidence type="ECO:0000259" key="1">
    <source>
        <dbReference type="Pfam" id="PF14529"/>
    </source>
</evidence>